<dbReference type="Gene3D" id="3.40.50.720">
    <property type="entry name" value="NAD(P)-binding Rossmann-like Domain"/>
    <property type="match status" value="1"/>
</dbReference>
<dbReference type="InterPro" id="IPR036291">
    <property type="entry name" value="NAD(P)-bd_dom_sf"/>
</dbReference>
<comment type="similarity">
    <text evidence="2">Belongs to the NAD(P)-dependent epimerase/dehydratase family.</text>
</comment>
<proteinExistence type="inferred from homology"/>
<feature type="domain" description="NAD-dependent epimerase/dehydratase" evidence="3">
    <location>
        <begin position="311"/>
        <end position="570"/>
    </location>
</feature>
<sequence length="661" mass="74146">MLEWFAMGDRALADAAIDELTALGVRHLRFGISWADFFREGGPAWYDWLVPRLAAHFELLPCFLYTPPSLGEVPSTASPPRRLKDYADFLDVCIDRYGAHFEYVELWNEANNLIEWNYGLDRSWLKFSEMVGNAAAWAKRRGKKTVLGGMSPIDAHWLQTMFDNGLMPYIDVVGVHGFPGSYDIPGQSWATRIDRVADVLRAHGHPGEIWMTETGYSTWRHDEFEQVRLIASAHALPVSRMYVLSLRDLAPERSSQAGFHNDERDYHFGMKHADGRDKLLYRLWSTHGLAGVRDAAGWPTPLRRDAPVSAITGGAGFIGCNIAARLAGDGRRVRIVDSLARPGVEANLSWLRERFADRIEFIPCDVRDRHGLAEALDGVTEIFHLAAQVAVTTSLVDPLTDFEVNLGGAVNVLEAARRQRRVPGVIFASTNKVYGGLDDIALERVDDRYQPVDRKWLHHGVGEDRPLDFHSPYGCSKGGADQYIVDYARCMGVPSVVFRMSCIYGPRQFGTEDQGWVAHFLLRALDGQPITLYGDGRQVRDVLFVDDAVEAYLLASRRLDDLSGRAFNLGGGTANTISLRQLLDWIGDLTGRRPDVTFADWRPGDQRYYVSDTRRFTEATGWKASVDAKEGVRRLYTWLRAFRDMNHDAGDGTPACLSAAY</sequence>
<gene>
    <name evidence="4" type="ORF">P3W24_13115</name>
</gene>
<evidence type="ECO:0000256" key="1">
    <source>
        <dbReference type="ARBA" id="ARBA00005125"/>
    </source>
</evidence>
<dbReference type="EMBL" id="JARJJS010000003">
    <property type="protein sequence ID" value="MDF4025911.1"/>
    <property type="molecule type" value="Genomic_DNA"/>
</dbReference>
<dbReference type="SUPFAM" id="SSF51735">
    <property type="entry name" value="NAD(P)-binding Rossmann-fold domains"/>
    <property type="match status" value="1"/>
</dbReference>
<dbReference type="InterPro" id="IPR017853">
    <property type="entry name" value="GH"/>
</dbReference>
<reference evidence="4 5" key="1">
    <citation type="journal article" date="2024" name="Curr. Microbiol.">
        <title>Luteibacter sahnii sp. nov., A Novel Yellow-Colored Xanthomonadin Pigment Producing Probiotic Bacterium from Healthy Rice Seed Microbiome.</title>
        <authorList>
            <person name="Jaiswal G."/>
            <person name="Rana R."/>
            <person name="Nayak P.K."/>
            <person name="Chouhan R."/>
            <person name="Gandhi S.G."/>
            <person name="Patel H.K."/>
            <person name="Patil P.B."/>
        </authorList>
    </citation>
    <scope>NUCLEOTIDE SEQUENCE [LARGE SCALE GENOMIC DNA]</scope>
    <source>
        <strain evidence="4 5">PPL201</strain>
    </source>
</reference>
<evidence type="ECO:0000313" key="4">
    <source>
        <dbReference type="EMBL" id="MDF4025911.1"/>
    </source>
</evidence>
<comment type="caution">
    <text evidence="4">The sequence shown here is derived from an EMBL/GenBank/DDBJ whole genome shotgun (WGS) entry which is preliminary data.</text>
</comment>
<dbReference type="PANTHER" id="PTHR43000">
    <property type="entry name" value="DTDP-D-GLUCOSE 4,6-DEHYDRATASE-RELATED"/>
    <property type="match status" value="1"/>
</dbReference>
<organism evidence="4 5">
    <name type="scientific">Luteibacter sahnii</name>
    <dbReference type="NCBI Taxonomy" id="3021977"/>
    <lineage>
        <taxon>Bacteria</taxon>
        <taxon>Pseudomonadati</taxon>
        <taxon>Pseudomonadota</taxon>
        <taxon>Gammaproteobacteria</taxon>
        <taxon>Lysobacterales</taxon>
        <taxon>Rhodanobacteraceae</taxon>
        <taxon>Luteibacter</taxon>
    </lineage>
</organism>
<dbReference type="Proteomes" id="UP001528850">
    <property type="component" value="Unassembled WGS sequence"/>
</dbReference>
<name>A0ABT6BCQ4_9GAMM</name>
<keyword evidence="5" id="KW-1185">Reference proteome</keyword>
<evidence type="ECO:0000256" key="2">
    <source>
        <dbReference type="ARBA" id="ARBA00007637"/>
    </source>
</evidence>
<evidence type="ECO:0000313" key="5">
    <source>
        <dbReference type="Proteomes" id="UP001528850"/>
    </source>
</evidence>
<dbReference type="SUPFAM" id="SSF51445">
    <property type="entry name" value="(Trans)glycosidases"/>
    <property type="match status" value="1"/>
</dbReference>
<accession>A0ABT6BCQ4</accession>
<protein>
    <submittedName>
        <fullName evidence="4">NAD-dependent epimerase/dehydratase family protein</fullName>
    </submittedName>
</protein>
<evidence type="ECO:0000259" key="3">
    <source>
        <dbReference type="Pfam" id="PF01370"/>
    </source>
</evidence>
<dbReference type="InterPro" id="IPR001509">
    <property type="entry name" value="Epimerase_deHydtase"/>
</dbReference>
<dbReference type="Pfam" id="PF01370">
    <property type="entry name" value="Epimerase"/>
    <property type="match status" value="1"/>
</dbReference>
<dbReference type="Gene3D" id="3.20.20.80">
    <property type="entry name" value="Glycosidases"/>
    <property type="match status" value="1"/>
</dbReference>
<comment type="pathway">
    <text evidence="1">Bacterial outer membrane biogenesis; LPS O-antigen biosynthesis.</text>
</comment>